<protein>
    <submittedName>
        <fullName evidence="2">Uncharacterized protein</fullName>
    </submittedName>
</protein>
<name>A0A5C5XI73_9PLAN</name>
<gene>
    <name evidence="2" type="ORF">Pan54_31400</name>
</gene>
<feature type="compositionally biased region" description="Basic and acidic residues" evidence="1">
    <location>
        <begin position="232"/>
        <end position="250"/>
    </location>
</feature>
<comment type="caution">
    <text evidence="2">The sequence shown here is derived from an EMBL/GenBank/DDBJ whole genome shotgun (WGS) entry which is preliminary data.</text>
</comment>
<dbReference type="Pfam" id="PF20360">
    <property type="entry name" value="DUF6655"/>
    <property type="match status" value="1"/>
</dbReference>
<evidence type="ECO:0000256" key="1">
    <source>
        <dbReference type="SAM" id="MobiDB-lite"/>
    </source>
</evidence>
<evidence type="ECO:0000313" key="3">
    <source>
        <dbReference type="Proteomes" id="UP000316095"/>
    </source>
</evidence>
<dbReference type="InterPro" id="IPR046596">
    <property type="entry name" value="DUF6655"/>
</dbReference>
<evidence type="ECO:0000313" key="2">
    <source>
        <dbReference type="EMBL" id="TWT62398.1"/>
    </source>
</evidence>
<accession>A0A5C5XI73</accession>
<organism evidence="2 3">
    <name type="scientific">Rubinisphaera italica</name>
    <dbReference type="NCBI Taxonomy" id="2527969"/>
    <lineage>
        <taxon>Bacteria</taxon>
        <taxon>Pseudomonadati</taxon>
        <taxon>Planctomycetota</taxon>
        <taxon>Planctomycetia</taxon>
        <taxon>Planctomycetales</taxon>
        <taxon>Planctomycetaceae</taxon>
        <taxon>Rubinisphaera</taxon>
    </lineage>
</organism>
<reference evidence="2 3" key="1">
    <citation type="submission" date="2019-02" db="EMBL/GenBank/DDBJ databases">
        <title>Deep-cultivation of Planctomycetes and their phenomic and genomic characterization uncovers novel biology.</title>
        <authorList>
            <person name="Wiegand S."/>
            <person name="Jogler M."/>
            <person name="Boedeker C."/>
            <person name="Pinto D."/>
            <person name="Vollmers J."/>
            <person name="Rivas-Marin E."/>
            <person name="Kohn T."/>
            <person name="Peeters S.H."/>
            <person name="Heuer A."/>
            <person name="Rast P."/>
            <person name="Oberbeckmann S."/>
            <person name="Bunk B."/>
            <person name="Jeske O."/>
            <person name="Meyerdierks A."/>
            <person name="Storesund J.E."/>
            <person name="Kallscheuer N."/>
            <person name="Luecker S."/>
            <person name="Lage O.M."/>
            <person name="Pohl T."/>
            <person name="Merkel B.J."/>
            <person name="Hornburger P."/>
            <person name="Mueller R.-W."/>
            <person name="Bruemmer F."/>
            <person name="Labrenz M."/>
            <person name="Spormann A.M."/>
            <person name="Op Den Camp H."/>
            <person name="Overmann J."/>
            <person name="Amann R."/>
            <person name="Jetten M.S.M."/>
            <person name="Mascher T."/>
            <person name="Medema M.H."/>
            <person name="Devos D.P."/>
            <person name="Kaster A.-K."/>
            <person name="Ovreas L."/>
            <person name="Rohde M."/>
            <person name="Galperin M.Y."/>
            <person name="Jogler C."/>
        </authorList>
    </citation>
    <scope>NUCLEOTIDE SEQUENCE [LARGE SCALE GENOMIC DNA]</scope>
    <source>
        <strain evidence="2 3">Pan54</strain>
    </source>
</reference>
<dbReference type="AlphaFoldDB" id="A0A5C5XI73"/>
<dbReference type="Proteomes" id="UP000316095">
    <property type="component" value="Unassembled WGS sequence"/>
</dbReference>
<dbReference type="OrthoDB" id="276267at2"/>
<sequence>MVQNGTEQLLTSDAVDRVVAQIDFTPLTGQKVYFQDQYIKDIKGIGFVNGDYIISSLRQQILAANCKLEEKAEQADYIIEARVGALGNDQHEVSYGIPASNVLSSVSALSPATPPIPAIPEISFAKKKQQVGAAKIGVFAYHRETKEPVWQAGVKASRSRSKESWFMGIGPLQSGTIYDGPMFAGAKIKRPIYQLFTKQYKQPEAPVPPVQYKDPHMFPIAKRLEQERQIEKIQHPDSDIQWAGHEEGSDQIKQLVDQASKLKPDEEEPAKE</sequence>
<keyword evidence="3" id="KW-1185">Reference proteome</keyword>
<proteinExistence type="predicted"/>
<feature type="region of interest" description="Disordered" evidence="1">
    <location>
        <begin position="232"/>
        <end position="272"/>
    </location>
</feature>
<feature type="compositionally biased region" description="Basic and acidic residues" evidence="1">
    <location>
        <begin position="260"/>
        <end position="272"/>
    </location>
</feature>
<dbReference type="EMBL" id="SJPG01000001">
    <property type="protein sequence ID" value="TWT62398.1"/>
    <property type="molecule type" value="Genomic_DNA"/>
</dbReference>